<dbReference type="InterPro" id="IPR013083">
    <property type="entry name" value="Znf_RING/FYVE/PHD"/>
</dbReference>
<comment type="catalytic activity">
    <reaction evidence="7">
        <text>S-[NEDD8-protein]-yl-[E2 NEDD8-conjugating enzyme]-L-cysteine + [cullin]-L-lysine = [E2 NEDD8-conjugating enzyme]-L-cysteine + N(6)-[NEDD8-protein]-yl-[cullin]-L-lysine.</text>
        <dbReference type="EC" id="2.3.2.32"/>
    </reaction>
</comment>
<keyword evidence="6" id="KW-0862">Zinc</keyword>
<dbReference type="GO" id="GO:0031461">
    <property type="term" value="C:cullin-RING ubiquitin ligase complex"/>
    <property type="evidence" value="ECO:0007669"/>
    <property type="project" value="UniProtKB-ARBA"/>
</dbReference>
<accession>A0A663DJG8</accession>
<evidence type="ECO:0000256" key="9">
    <source>
        <dbReference type="PROSITE-ProRule" id="PRU00175"/>
    </source>
</evidence>
<dbReference type="GO" id="GO:0036503">
    <property type="term" value="P:ERAD pathway"/>
    <property type="evidence" value="ECO:0007669"/>
    <property type="project" value="TreeGrafter"/>
</dbReference>
<evidence type="ECO:0000256" key="2">
    <source>
        <dbReference type="ARBA" id="ARBA00005032"/>
    </source>
</evidence>
<keyword evidence="4 9" id="KW-0863">Zinc-finger</keyword>
<protein>
    <recommendedName>
        <fullName evidence="8">cullin-RING-type E3 NEDD8 transferase</fullName>
        <ecNumber evidence="8">2.3.2.32</ecNumber>
    </recommendedName>
</protein>
<dbReference type="AlphaFoldDB" id="A0A663DJG8"/>
<dbReference type="PROSITE" id="PS50089">
    <property type="entry name" value="ZF_RING_2"/>
    <property type="match status" value="1"/>
</dbReference>
<evidence type="ECO:0000256" key="8">
    <source>
        <dbReference type="ARBA" id="ARBA00044971"/>
    </source>
</evidence>
<dbReference type="SMART" id="SM00184">
    <property type="entry name" value="RING"/>
    <property type="match status" value="1"/>
</dbReference>
<proteinExistence type="predicted"/>
<keyword evidence="5" id="KW-0833">Ubl conjugation pathway</keyword>
<dbReference type="Proteomes" id="UP000472275">
    <property type="component" value="Chromosome 1"/>
</dbReference>
<feature type="region of interest" description="Disordered" evidence="10">
    <location>
        <begin position="14"/>
        <end position="45"/>
    </location>
</feature>
<dbReference type="InterPro" id="IPR024766">
    <property type="entry name" value="Znf_RING_H2"/>
</dbReference>
<evidence type="ECO:0000256" key="6">
    <source>
        <dbReference type="ARBA" id="ARBA00022833"/>
    </source>
</evidence>
<dbReference type="Gene3D" id="3.30.40.10">
    <property type="entry name" value="Zinc/RING finger domain, C3HC4 (zinc finger)"/>
    <property type="match status" value="1"/>
</dbReference>
<dbReference type="PANTHER" id="PTHR22763:SF191">
    <property type="entry name" value="RING FINGER PROTEIN 145 HOMOLOG"/>
    <property type="match status" value="1"/>
</dbReference>
<comment type="pathway">
    <text evidence="1">Protein modification; protein ubiquitination.</text>
</comment>
<feature type="domain" description="RING-type" evidence="11">
    <location>
        <begin position="47"/>
        <end position="82"/>
    </location>
</feature>
<dbReference type="GO" id="GO:0008270">
    <property type="term" value="F:zinc ion binding"/>
    <property type="evidence" value="ECO:0007669"/>
    <property type="project" value="UniProtKB-KW"/>
</dbReference>
<sequence length="94" mass="10207">SARASSCWFSLASWSAPSPCQQPCGTGGPRSGQPRGSPAHRVTSSPCPQDMQVAVITPCSHFFHAACLRKWLYVQDTCPMCHQQVTWKEGEACP</sequence>
<evidence type="ECO:0000313" key="12">
    <source>
        <dbReference type="Ensembl" id="ENSACCP00020000004.1"/>
    </source>
</evidence>
<dbReference type="Pfam" id="PF12678">
    <property type="entry name" value="zf-rbx1"/>
    <property type="match status" value="1"/>
</dbReference>
<dbReference type="InParanoid" id="A0A663DJG8"/>
<reference evidence="12" key="3">
    <citation type="submission" date="2025-09" db="UniProtKB">
        <authorList>
            <consortium name="Ensembl"/>
        </authorList>
    </citation>
    <scope>IDENTIFICATION</scope>
</reference>
<keyword evidence="3" id="KW-0479">Metal-binding</keyword>
<dbReference type="GeneTree" id="ENSGT00990000210209"/>
<evidence type="ECO:0000256" key="10">
    <source>
        <dbReference type="SAM" id="MobiDB-lite"/>
    </source>
</evidence>
<name>A0A663DJG8_AQUCH</name>
<evidence type="ECO:0000256" key="7">
    <source>
        <dbReference type="ARBA" id="ARBA00044896"/>
    </source>
</evidence>
<evidence type="ECO:0000256" key="3">
    <source>
        <dbReference type="ARBA" id="ARBA00022723"/>
    </source>
</evidence>
<dbReference type="InterPro" id="IPR001841">
    <property type="entry name" value="Znf_RING"/>
</dbReference>
<dbReference type="InterPro" id="IPR050731">
    <property type="entry name" value="HRD1_E3_ubiq-ligases"/>
</dbReference>
<dbReference type="PANTHER" id="PTHR22763">
    <property type="entry name" value="RING ZINC FINGER PROTEIN"/>
    <property type="match status" value="1"/>
</dbReference>
<dbReference type="SUPFAM" id="SSF57850">
    <property type="entry name" value="RING/U-box"/>
    <property type="match status" value="1"/>
</dbReference>
<evidence type="ECO:0000256" key="4">
    <source>
        <dbReference type="ARBA" id="ARBA00022771"/>
    </source>
</evidence>
<dbReference type="EC" id="2.3.2.32" evidence="8"/>
<keyword evidence="13" id="KW-1185">Reference proteome</keyword>
<reference evidence="12" key="2">
    <citation type="submission" date="2025-08" db="UniProtKB">
        <authorList>
            <consortium name="Ensembl"/>
        </authorList>
    </citation>
    <scope>IDENTIFICATION</scope>
</reference>
<organism evidence="12 13">
    <name type="scientific">Aquila chrysaetos chrysaetos</name>
    <dbReference type="NCBI Taxonomy" id="223781"/>
    <lineage>
        <taxon>Eukaryota</taxon>
        <taxon>Metazoa</taxon>
        <taxon>Chordata</taxon>
        <taxon>Craniata</taxon>
        <taxon>Vertebrata</taxon>
        <taxon>Euteleostomi</taxon>
        <taxon>Archelosauria</taxon>
        <taxon>Archosauria</taxon>
        <taxon>Dinosauria</taxon>
        <taxon>Saurischia</taxon>
        <taxon>Theropoda</taxon>
        <taxon>Coelurosauria</taxon>
        <taxon>Aves</taxon>
        <taxon>Neognathae</taxon>
        <taxon>Neoaves</taxon>
        <taxon>Telluraves</taxon>
        <taxon>Accipitrimorphae</taxon>
        <taxon>Accipitriformes</taxon>
        <taxon>Accipitridae</taxon>
        <taxon>Accipitrinae</taxon>
        <taxon>Aquila</taxon>
    </lineage>
</organism>
<comment type="pathway">
    <text evidence="2">Protein modification; protein neddylation.</text>
</comment>
<dbReference type="Ensembl" id="ENSACCT00020000004.1">
    <property type="protein sequence ID" value="ENSACCP00020000004.1"/>
    <property type="gene ID" value="ENSACCG00020000004.1"/>
</dbReference>
<dbReference type="GO" id="GO:0012505">
    <property type="term" value="C:endomembrane system"/>
    <property type="evidence" value="ECO:0007669"/>
    <property type="project" value="TreeGrafter"/>
</dbReference>
<dbReference type="GO" id="GO:0061630">
    <property type="term" value="F:ubiquitin protein ligase activity"/>
    <property type="evidence" value="ECO:0007669"/>
    <property type="project" value="TreeGrafter"/>
</dbReference>
<evidence type="ECO:0000256" key="1">
    <source>
        <dbReference type="ARBA" id="ARBA00004906"/>
    </source>
</evidence>
<evidence type="ECO:0000256" key="5">
    <source>
        <dbReference type="ARBA" id="ARBA00022786"/>
    </source>
</evidence>
<dbReference type="GO" id="GO:0043161">
    <property type="term" value="P:proteasome-mediated ubiquitin-dependent protein catabolic process"/>
    <property type="evidence" value="ECO:0007669"/>
    <property type="project" value="TreeGrafter"/>
</dbReference>
<evidence type="ECO:0000259" key="11">
    <source>
        <dbReference type="PROSITE" id="PS50089"/>
    </source>
</evidence>
<dbReference type="GO" id="GO:0061663">
    <property type="term" value="F:NEDD8 ligase activity"/>
    <property type="evidence" value="ECO:0007669"/>
    <property type="project" value="UniProtKB-EC"/>
</dbReference>
<reference evidence="12" key="1">
    <citation type="submission" date="2021-03" db="EMBL/GenBank/DDBJ databases">
        <authorList>
            <consortium name="Wellcome Sanger Institute Data Sharing"/>
        </authorList>
    </citation>
    <scope>NUCLEOTIDE SEQUENCE [LARGE SCALE GENOMIC DNA]</scope>
</reference>
<evidence type="ECO:0000313" key="13">
    <source>
        <dbReference type="Proteomes" id="UP000472275"/>
    </source>
</evidence>
<feature type="compositionally biased region" description="Polar residues" evidence="10">
    <location>
        <begin position="14"/>
        <end position="24"/>
    </location>
</feature>